<evidence type="ECO:0000313" key="2">
    <source>
        <dbReference type="Proteomes" id="UP000614424"/>
    </source>
</evidence>
<organism evidence="1 2">
    <name type="scientific">Candidatus Desulfobia pelagia</name>
    <dbReference type="NCBI Taxonomy" id="2841692"/>
    <lineage>
        <taxon>Bacteria</taxon>
        <taxon>Pseudomonadati</taxon>
        <taxon>Thermodesulfobacteriota</taxon>
        <taxon>Desulfobulbia</taxon>
        <taxon>Desulfobulbales</taxon>
        <taxon>Desulfobulbaceae</taxon>
        <taxon>Candidatus Desulfobia</taxon>
    </lineage>
</organism>
<dbReference type="EMBL" id="JACNJZ010000068">
    <property type="protein sequence ID" value="MBC8317055.1"/>
    <property type="molecule type" value="Genomic_DNA"/>
</dbReference>
<reference evidence="1 2" key="1">
    <citation type="submission" date="2020-08" db="EMBL/GenBank/DDBJ databases">
        <title>Bridging the membrane lipid divide: bacteria of the FCB group superphylum have the potential to synthesize archaeal ether lipids.</title>
        <authorList>
            <person name="Villanueva L."/>
            <person name="Von Meijenfeldt F.A.B."/>
            <person name="Westbye A.B."/>
            <person name="Yadav S."/>
            <person name="Hopmans E.C."/>
            <person name="Dutilh B.E."/>
            <person name="Sinninghe Damste J.S."/>
        </authorList>
    </citation>
    <scope>NUCLEOTIDE SEQUENCE [LARGE SCALE GENOMIC DNA]</scope>
    <source>
        <strain evidence="1">NIOZ-UU47</strain>
    </source>
</reference>
<gene>
    <name evidence="1" type="ORF">H8E41_04055</name>
</gene>
<sequence>MANSSAEKRKCKRYNVPDFMVAIYDNRLGRVINISESGLAIKLIDSDFESLPEAGKTSLLTRTRGFLIEGLPLKLVRKEVLSSTPRNSKKLQTIGVKFNISDAIQLCKIKQYLFLLS</sequence>
<dbReference type="Proteomes" id="UP000614424">
    <property type="component" value="Unassembled WGS sequence"/>
</dbReference>
<protein>
    <submittedName>
        <fullName evidence="1">PilZ domain-containing protein</fullName>
    </submittedName>
</protein>
<evidence type="ECO:0000313" key="1">
    <source>
        <dbReference type="EMBL" id="MBC8317055.1"/>
    </source>
</evidence>
<name>A0A8J6NBG0_9BACT</name>
<accession>A0A8J6NBG0</accession>
<proteinExistence type="predicted"/>
<comment type="caution">
    <text evidence="1">The sequence shown here is derived from an EMBL/GenBank/DDBJ whole genome shotgun (WGS) entry which is preliminary data.</text>
</comment>
<dbReference type="AlphaFoldDB" id="A0A8J6NBG0"/>